<evidence type="ECO:0000313" key="2">
    <source>
        <dbReference type="Proteomes" id="UP000076962"/>
    </source>
</evidence>
<accession>A0A0A6NXR7</accession>
<sequence>MVEHEIDWSAQEKLICFNHLNQQAELLENNSHINYQPIESHAQRAGHLGFNNFGEYKHGRFNQQARQVDNGDLVAYKTTFTFGQKEFRKTFHILGNSRLYKGPQVHKIGRKEQVIRETLNFSGGDRKTIRYWYDDPIVSVLSWTSFVDSTRAIAL</sequence>
<protein>
    <submittedName>
        <fullName evidence="1">Uncharacterized protein</fullName>
    </submittedName>
</protein>
<dbReference type="AlphaFoldDB" id="A0A0A6NXR7"/>
<name>A0A0A6NXR7_9GAMM</name>
<proteinExistence type="predicted"/>
<gene>
    <name evidence="1" type="ORF">THIOM_004069</name>
</gene>
<keyword evidence="2" id="KW-1185">Reference proteome</keyword>
<evidence type="ECO:0000313" key="1">
    <source>
        <dbReference type="EMBL" id="OAD20245.1"/>
    </source>
</evidence>
<dbReference type="EMBL" id="LUTY01002503">
    <property type="protein sequence ID" value="OAD20245.1"/>
    <property type="molecule type" value="Genomic_DNA"/>
</dbReference>
<dbReference type="Proteomes" id="UP000076962">
    <property type="component" value="Unassembled WGS sequence"/>
</dbReference>
<comment type="caution">
    <text evidence="1">The sequence shown here is derived from an EMBL/GenBank/DDBJ whole genome shotgun (WGS) entry which is preliminary data.</text>
</comment>
<reference evidence="1 2" key="1">
    <citation type="submission" date="2016-05" db="EMBL/GenBank/DDBJ databases">
        <title>Single-cell genome of chain-forming Candidatus Thiomargarita nelsonii and comparison to other large sulfur-oxidizing bacteria.</title>
        <authorList>
            <person name="Winkel M."/>
            <person name="Salman V."/>
            <person name="Woyke T."/>
            <person name="Schulz-Vogt H."/>
            <person name="Richter M."/>
            <person name="Flood B."/>
            <person name="Bailey J."/>
            <person name="Amann R."/>
            <person name="Mussmann M."/>
        </authorList>
    </citation>
    <scope>NUCLEOTIDE SEQUENCE [LARGE SCALE GENOMIC DNA]</scope>
    <source>
        <strain evidence="1 2">THI036</strain>
    </source>
</reference>
<organism evidence="1 2">
    <name type="scientific">Candidatus Thiomargarita nelsonii</name>
    <dbReference type="NCBI Taxonomy" id="1003181"/>
    <lineage>
        <taxon>Bacteria</taxon>
        <taxon>Pseudomonadati</taxon>
        <taxon>Pseudomonadota</taxon>
        <taxon>Gammaproteobacteria</taxon>
        <taxon>Thiotrichales</taxon>
        <taxon>Thiotrichaceae</taxon>
        <taxon>Thiomargarita</taxon>
    </lineage>
</organism>